<name>B4R8Q3_PHEZH</name>
<sequence length="359" mass="37904">MSRNLAEKLAAQIAAGGPLTVAQYMTACLHDPQFGYYATRPALGEGGDFVTAPLVSQMFGELVGVWAAVSWELMGRPETVRLVEMGPGDGTLMGDVLRAARMAPGFLDAADVWLVETSEPLKARQRERLGDGPRWAASLAEVPGEAPLILFANELLDCLPVRQFVRTATGWAEQVVGLDDQGGSGGRLAFGRVATPAGTLLPDAREGAVFEQSAAQEALGSEIGARVVRDGGAALLIDYGRARPGFGDTLQALRRHERVDPLACPGEADLTVHADFPAVMAAAEGEGAQAAILTQAEFLARLGIGERAEALVRARPDKAPVVGRQLNRLVAADQMGELFKACCLHSPGWTPPAFEEADA</sequence>
<dbReference type="Pfam" id="PF02636">
    <property type="entry name" value="Methyltransf_28"/>
    <property type="match status" value="1"/>
</dbReference>
<organism evidence="3 4">
    <name type="scientific">Phenylobacterium zucineum (strain HLK1)</name>
    <dbReference type="NCBI Taxonomy" id="450851"/>
    <lineage>
        <taxon>Bacteria</taxon>
        <taxon>Pseudomonadati</taxon>
        <taxon>Pseudomonadota</taxon>
        <taxon>Alphaproteobacteria</taxon>
        <taxon>Caulobacterales</taxon>
        <taxon>Caulobacteraceae</taxon>
        <taxon>Phenylobacterium</taxon>
    </lineage>
</organism>
<reference evidence="3 4" key="1">
    <citation type="journal article" date="2008" name="BMC Genomics">
        <title>Complete genome of Phenylobacterium zucineum - a novel facultative intracellular bacterium isolated from human erythroleukemia cell line K562.</title>
        <authorList>
            <person name="Luo Y."/>
            <person name="Xu X."/>
            <person name="Ding Z."/>
            <person name="Liu Z."/>
            <person name="Zhang B."/>
            <person name="Yan Z."/>
            <person name="Sun J."/>
            <person name="Hu S."/>
            <person name="Hu X."/>
        </authorList>
    </citation>
    <scope>NUCLEOTIDE SEQUENCE [LARGE SCALE GENOMIC DNA]</scope>
    <source>
        <strain evidence="3 4">HLK1</strain>
    </source>
</reference>
<dbReference type="PANTHER" id="PTHR12049:SF7">
    <property type="entry name" value="PROTEIN ARGININE METHYLTRANSFERASE NDUFAF7, MITOCHONDRIAL"/>
    <property type="match status" value="1"/>
</dbReference>
<dbReference type="EMBL" id="CP000747">
    <property type="protein sequence ID" value="ACG79268.1"/>
    <property type="molecule type" value="Genomic_DNA"/>
</dbReference>
<dbReference type="Gene3D" id="3.40.50.12710">
    <property type="match status" value="1"/>
</dbReference>
<dbReference type="AlphaFoldDB" id="B4R8Q3"/>
<dbReference type="InterPro" id="IPR038375">
    <property type="entry name" value="NDUFAF7_sf"/>
</dbReference>
<dbReference type="HOGENOM" id="CLU_024840_3_0_5"/>
<keyword evidence="1" id="KW-0489">Methyltransferase</keyword>
<dbReference type="InterPro" id="IPR003788">
    <property type="entry name" value="NDUFAF7"/>
</dbReference>
<evidence type="ECO:0000313" key="4">
    <source>
        <dbReference type="Proteomes" id="UP000001868"/>
    </source>
</evidence>
<keyword evidence="4" id="KW-1185">Reference proteome</keyword>
<dbReference type="SUPFAM" id="SSF53335">
    <property type="entry name" value="S-adenosyl-L-methionine-dependent methyltransferases"/>
    <property type="match status" value="1"/>
</dbReference>
<dbReference type="Proteomes" id="UP000001868">
    <property type="component" value="Chromosome"/>
</dbReference>
<protein>
    <recommendedName>
        <fullName evidence="5">SAM-dependent methyltransferase</fullName>
    </recommendedName>
</protein>
<evidence type="ECO:0000313" key="3">
    <source>
        <dbReference type="EMBL" id="ACG79268.1"/>
    </source>
</evidence>
<gene>
    <name evidence="3" type="ordered locus">PHZ_c2859</name>
</gene>
<dbReference type="GO" id="GO:0032259">
    <property type="term" value="P:methylation"/>
    <property type="evidence" value="ECO:0007669"/>
    <property type="project" value="UniProtKB-KW"/>
</dbReference>
<evidence type="ECO:0000256" key="2">
    <source>
        <dbReference type="ARBA" id="ARBA00022679"/>
    </source>
</evidence>
<accession>B4R8Q3</accession>
<evidence type="ECO:0008006" key="5">
    <source>
        <dbReference type="Google" id="ProtNLM"/>
    </source>
</evidence>
<dbReference type="GO" id="GO:0035243">
    <property type="term" value="F:protein-arginine omega-N symmetric methyltransferase activity"/>
    <property type="evidence" value="ECO:0007669"/>
    <property type="project" value="TreeGrafter"/>
</dbReference>
<keyword evidence="2" id="KW-0808">Transferase</keyword>
<evidence type="ECO:0000256" key="1">
    <source>
        <dbReference type="ARBA" id="ARBA00022603"/>
    </source>
</evidence>
<dbReference type="eggNOG" id="COG1565">
    <property type="taxonomic scope" value="Bacteria"/>
</dbReference>
<dbReference type="KEGG" id="pzu:PHZ_c2859"/>
<dbReference type="RefSeq" id="WP_012523406.1">
    <property type="nucleotide sequence ID" value="NC_011144.1"/>
</dbReference>
<proteinExistence type="predicted"/>
<dbReference type="PANTHER" id="PTHR12049">
    <property type="entry name" value="PROTEIN ARGININE METHYLTRANSFERASE NDUFAF7, MITOCHONDRIAL"/>
    <property type="match status" value="1"/>
</dbReference>
<dbReference type="InterPro" id="IPR029063">
    <property type="entry name" value="SAM-dependent_MTases_sf"/>
</dbReference>
<dbReference type="STRING" id="450851.PHZ_c2859"/>